<dbReference type="InterPro" id="IPR050471">
    <property type="entry name" value="AB_hydrolase"/>
</dbReference>
<dbReference type="PANTHER" id="PTHR43433:SF5">
    <property type="entry name" value="AB HYDROLASE-1 DOMAIN-CONTAINING PROTEIN"/>
    <property type="match status" value="1"/>
</dbReference>
<dbReference type="InterPro" id="IPR000073">
    <property type="entry name" value="AB_hydrolase_1"/>
</dbReference>
<dbReference type="AlphaFoldDB" id="A0A7S9LA18"/>
<proteinExistence type="predicted"/>
<gene>
    <name evidence="2" type="ORF">IZU98_06135</name>
</gene>
<feature type="domain" description="AB hydrolase-1" evidence="1">
    <location>
        <begin position="30"/>
        <end position="135"/>
    </location>
</feature>
<reference evidence="2 3" key="1">
    <citation type="submission" date="2020-11" db="EMBL/GenBank/DDBJ databases">
        <title>Pseudomonas fulva producing VIM-24.</title>
        <authorList>
            <person name="Liu S."/>
        </authorList>
    </citation>
    <scope>NUCLEOTIDE SEQUENCE [LARGE SCALE GENOMIC DNA]</scope>
    <source>
        <strain evidence="2 3">ZDHY414</strain>
    </source>
</reference>
<dbReference type="Gene3D" id="3.40.50.1820">
    <property type="entry name" value="alpha/beta hydrolase"/>
    <property type="match status" value="1"/>
</dbReference>
<evidence type="ECO:0000313" key="2">
    <source>
        <dbReference type="EMBL" id="QPH50296.1"/>
    </source>
</evidence>
<dbReference type="EMBL" id="CP064946">
    <property type="protein sequence ID" value="QPH50296.1"/>
    <property type="molecule type" value="Genomic_DNA"/>
</dbReference>
<evidence type="ECO:0000313" key="3">
    <source>
        <dbReference type="Proteomes" id="UP000594430"/>
    </source>
</evidence>
<dbReference type="RefSeq" id="WP_028687388.1">
    <property type="nucleotide sequence ID" value="NZ_CAXODI010000032.1"/>
</dbReference>
<dbReference type="InterPro" id="IPR029058">
    <property type="entry name" value="AB_hydrolase_fold"/>
</dbReference>
<dbReference type="GO" id="GO:0016787">
    <property type="term" value="F:hydrolase activity"/>
    <property type="evidence" value="ECO:0007669"/>
    <property type="project" value="UniProtKB-KW"/>
</dbReference>
<protein>
    <submittedName>
        <fullName evidence="2">Alpha/beta fold hydrolase</fullName>
    </submittedName>
</protein>
<keyword evidence="2" id="KW-0378">Hydrolase</keyword>
<evidence type="ECO:0000259" key="1">
    <source>
        <dbReference type="Pfam" id="PF00561"/>
    </source>
</evidence>
<dbReference type="PANTHER" id="PTHR43433">
    <property type="entry name" value="HYDROLASE, ALPHA/BETA FOLD FAMILY PROTEIN"/>
    <property type="match status" value="1"/>
</dbReference>
<dbReference type="SUPFAM" id="SSF53474">
    <property type="entry name" value="alpha/beta-Hydrolases"/>
    <property type="match status" value="1"/>
</dbReference>
<dbReference type="Pfam" id="PF00561">
    <property type="entry name" value="Abhydrolase_1"/>
    <property type="match status" value="1"/>
</dbReference>
<name>A0A7S9LA18_9PSED</name>
<dbReference type="Proteomes" id="UP000594430">
    <property type="component" value="Chromosome"/>
</dbReference>
<sequence>MTVFTHRGGEYLTVDDARLYYEQLGAADAPALILLHGGLGHIESFNAITPHLARRWRVIGIDSRGQGMSTLGGAPLTYARMQHDVERVIDHLALERVTLIGHSDGGIVALRMAASQAVTVDRLVTIGAHWALGENDPARALYEGITAAKWRGLFADDVARYEAINPQPDFARLLEAVRGLWLDDSEHGYPAASVGGITAPLLVVRGDRDRLVSRANALELVEQVPGAQLLNLALADHSPHETHPQWLLPVMEAFLINDEGGRNR</sequence>
<accession>A0A7S9LA18</accession>
<organism evidence="2 3">
    <name type="scientific">Pseudomonas fulva</name>
    <dbReference type="NCBI Taxonomy" id="47880"/>
    <lineage>
        <taxon>Bacteria</taxon>
        <taxon>Pseudomonadati</taxon>
        <taxon>Pseudomonadota</taxon>
        <taxon>Gammaproteobacteria</taxon>
        <taxon>Pseudomonadales</taxon>
        <taxon>Pseudomonadaceae</taxon>
        <taxon>Pseudomonas</taxon>
    </lineage>
</organism>